<dbReference type="InterPro" id="IPR027417">
    <property type="entry name" value="P-loop_NTPase"/>
</dbReference>
<dbReference type="GO" id="GO:0005524">
    <property type="term" value="F:ATP binding"/>
    <property type="evidence" value="ECO:0007669"/>
    <property type="project" value="UniProtKB-KW"/>
</dbReference>
<reference evidence="10 11" key="1">
    <citation type="submission" date="2016-10" db="EMBL/GenBank/DDBJ databases">
        <authorList>
            <person name="de Groot N.N."/>
        </authorList>
    </citation>
    <scope>NUCLEOTIDE SEQUENCE [LARGE SCALE GENOMIC DNA]</scope>
    <source>
        <strain evidence="10 11">MON 2.2</strain>
    </source>
</reference>
<dbReference type="SMART" id="SM00382">
    <property type="entry name" value="AAA"/>
    <property type="match status" value="1"/>
</dbReference>
<dbReference type="SUPFAM" id="SSF52540">
    <property type="entry name" value="P-loop containing nucleoside triphosphate hydrolases"/>
    <property type="match status" value="1"/>
</dbReference>
<keyword evidence="7" id="KW-0029">Amino-acid transport</keyword>
<accession>A0A1G7EYQ0</accession>
<dbReference type="GO" id="GO:0016887">
    <property type="term" value="F:ATP hydrolysis activity"/>
    <property type="evidence" value="ECO:0007669"/>
    <property type="project" value="InterPro"/>
</dbReference>
<dbReference type="AlphaFoldDB" id="A0A1G7EYQ0"/>
<evidence type="ECO:0000256" key="4">
    <source>
        <dbReference type="ARBA" id="ARBA00022475"/>
    </source>
</evidence>
<evidence type="ECO:0000256" key="5">
    <source>
        <dbReference type="ARBA" id="ARBA00022741"/>
    </source>
</evidence>
<protein>
    <submittedName>
        <fullName evidence="10">Amino acid ABC transporter ATP-binding protein, PAAT family</fullName>
    </submittedName>
</protein>
<dbReference type="InterPro" id="IPR003439">
    <property type="entry name" value="ABC_transporter-like_ATP-bd"/>
</dbReference>
<dbReference type="PROSITE" id="PS00211">
    <property type="entry name" value="ABC_TRANSPORTER_1"/>
    <property type="match status" value="1"/>
</dbReference>
<keyword evidence="6 10" id="KW-0067">ATP-binding</keyword>
<gene>
    <name evidence="10" type="ORF">SAMN04489747_4087</name>
</gene>
<evidence type="ECO:0000313" key="10">
    <source>
        <dbReference type="EMBL" id="SDE68727.1"/>
    </source>
</evidence>
<evidence type="ECO:0000256" key="7">
    <source>
        <dbReference type="ARBA" id="ARBA00022970"/>
    </source>
</evidence>
<dbReference type="PANTHER" id="PTHR43166">
    <property type="entry name" value="AMINO ACID IMPORT ATP-BINDING PROTEIN"/>
    <property type="match status" value="1"/>
</dbReference>
<keyword evidence="11" id="KW-1185">Reference proteome</keyword>
<dbReference type="GO" id="GO:0015424">
    <property type="term" value="F:ABC-type amino acid transporter activity"/>
    <property type="evidence" value="ECO:0007669"/>
    <property type="project" value="InterPro"/>
</dbReference>
<dbReference type="Gene3D" id="3.40.50.300">
    <property type="entry name" value="P-loop containing nucleotide triphosphate hydrolases"/>
    <property type="match status" value="1"/>
</dbReference>
<evidence type="ECO:0000256" key="8">
    <source>
        <dbReference type="ARBA" id="ARBA00023136"/>
    </source>
</evidence>
<comment type="subcellular location">
    <subcellularLocation>
        <location evidence="1">Cell membrane</location>
        <topology evidence="1">Peripheral membrane protein</topology>
    </subcellularLocation>
</comment>
<keyword evidence="8" id="KW-0472">Membrane</keyword>
<dbReference type="Proteomes" id="UP000198546">
    <property type="component" value="Chromosome i"/>
</dbReference>
<keyword evidence="5" id="KW-0547">Nucleotide-binding</keyword>
<evidence type="ECO:0000256" key="6">
    <source>
        <dbReference type="ARBA" id="ARBA00022840"/>
    </source>
</evidence>
<evidence type="ECO:0000256" key="3">
    <source>
        <dbReference type="ARBA" id="ARBA00022448"/>
    </source>
</evidence>
<organism evidence="10 11">
    <name type="scientific">Auraticoccus monumenti</name>
    <dbReference type="NCBI Taxonomy" id="675864"/>
    <lineage>
        <taxon>Bacteria</taxon>
        <taxon>Bacillati</taxon>
        <taxon>Actinomycetota</taxon>
        <taxon>Actinomycetes</taxon>
        <taxon>Propionibacteriales</taxon>
        <taxon>Propionibacteriaceae</taxon>
        <taxon>Auraticoccus</taxon>
    </lineage>
</organism>
<dbReference type="InterPro" id="IPR030679">
    <property type="entry name" value="ABC_ATPase_HisP-typ"/>
</dbReference>
<name>A0A1G7EYQ0_9ACTN</name>
<dbReference type="STRING" id="675864.SAMN04489747_4087"/>
<evidence type="ECO:0000259" key="9">
    <source>
        <dbReference type="PROSITE" id="PS50893"/>
    </source>
</evidence>
<dbReference type="PIRSF" id="PIRSF039085">
    <property type="entry name" value="ABC_ATPase_HisP"/>
    <property type="match status" value="1"/>
</dbReference>
<keyword evidence="4" id="KW-1003">Cell membrane</keyword>
<dbReference type="EMBL" id="LT629688">
    <property type="protein sequence ID" value="SDE68727.1"/>
    <property type="molecule type" value="Genomic_DNA"/>
</dbReference>
<comment type="similarity">
    <text evidence="2">Belongs to the ABC transporter superfamily.</text>
</comment>
<evidence type="ECO:0000256" key="2">
    <source>
        <dbReference type="ARBA" id="ARBA00005417"/>
    </source>
</evidence>
<dbReference type="GO" id="GO:0005886">
    <property type="term" value="C:plasma membrane"/>
    <property type="evidence" value="ECO:0007669"/>
    <property type="project" value="UniProtKB-SubCell"/>
</dbReference>
<dbReference type="Pfam" id="PF00005">
    <property type="entry name" value="ABC_tran"/>
    <property type="match status" value="1"/>
</dbReference>
<evidence type="ECO:0000256" key="1">
    <source>
        <dbReference type="ARBA" id="ARBA00004202"/>
    </source>
</evidence>
<dbReference type="InterPro" id="IPR017871">
    <property type="entry name" value="ABC_transporter-like_CS"/>
</dbReference>
<proteinExistence type="inferred from homology"/>
<feature type="domain" description="ABC transporter" evidence="9">
    <location>
        <begin position="6"/>
        <end position="240"/>
    </location>
</feature>
<keyword evidence="3" id="KW-0813">Transport</keyword>
<evidence type="ECO:0000313" key="11">
    <source>
        <dbReference type="Proteomes" id="UP000198546"/>
    </source>
</evidence>
<dbReference type="PROSITE" id="PS50893">
    <property type="entry name" value="ABC_TRANSPORTER_2"/>
    <property type="match status" value="1"/>
</dbReference>
<sequence>MNEILIETQGITKSYASTTVLSEVSLRIHRGECVVLVGPSGAGKSTALRCMAGLEELQAGSVVFQGETFVTTEGTHRQLRGAVGMVFQQFNLFPHLSVLDNVVLAPRRVKKVPLPEVRRKAEELLDMVGLGNRRGYFPHELSGGQQQRVAIARALAMEPTLMLFDEPTSSLDPEHTREVLRVMKQVIELGMTVAVVTHEMSFARQSADRVIFMDEGRILEDAPTAQFFSAPQSDRARAFLREEDE</sequence>
<dbReference type="PANTHER" id="PTHR43166:SF9">
    <property type="entry name" value="GLUTAMATE_ASPARTATE IMPORT ATP-BINDING PROTEIN GLTL"/>
    <property type="match status" value="1"/>
</dbReference>
<dbReference type="InterPro" id="IPR003593">
    <property type="entry name" value="AAA+_ATPase"/>
</dbReference>
<dbReference type="InterPro" id="IPR050086">
    <property type="entry name" value="MetN_ABC_transporter-like"/>
</dbReference>